<sequence>MGFLEAKNLSMYMKDRKLIDVTNLRLHEGNRIGLVGRNGSGKTTLMKILAGEIVPETGHIVTDGTRHLLPQLKRTNTTKSGGEITQEYIDKALAKKADIFFLDEPTTNLDTTRIEKLEKQLKKWKGILVIVSHDRAFLDNICTKIWELQDGKVSEYKGNYSDYYKQKQQEIRQQEQAYESYIKKKSQLEEALELKEQKAQRATKKPKQTSNSEAKITGAKPYYANKQKKLRKSAKAIETRLEKLDKVEKVKEIPPIKMKLPNEEGTKGRIILRVEEVAGKVGDRLLWNNVSFQIRGGDKLAIIGPNGSGKTTLIKKIINQEDQIQSSPAMKIGYFSQNLDVLDINKTILENVSDTSSQDEALIRTVLARLHFYREDVYKEIKVLSGGERVKVAFAKLFVSNVNTIILDEPTNFLDIDAVEALEQLLTDYEGTVLFVSHDRRFIQEIANRIIVFENHQINLFEGTYAAYKNDTKKQKEDPFEQELIVLETKITETLSKLSMEPTEALDQEFESLLARKKELESKRSN</sequence>
<dbReference type="InterPro" id="IPR027417">
    <property type="entry name" value="P-loop_NTPase"/>
</dbReference>
<dbReference type="NCBIfam" id="NF000355">
    <property type="entry name" value="ribo_prot_ABC_F"/>
    <property type="match status" value="1"/>
</dbReference>
<evidence type="ECO:0000256" key="4">
    <source>
        <dbReference type="SAM" id="Coils"/>
    </source>
</evidence>
<dbReference type="AlphaFoldDB" id="A0A024QGT3"/>
<dbReference type="EMBL" id="CCDP010000002">
    <property type="protein sequence ID" value="CDQ41166.1"/>
    <property type="molecule type" value="Genomic_DNA"/>
</dbReference>
<evidence type="ECO:0000256" key="1">
    <source>
        <dbReference type="ARBA" id="ARBA00022737"/>
    </source>
</evidence>
<dbReference type="Pfam" id="PF00005">
    <property type="entry name" value="ABC_tran"/>
    <property type="match status" value="2"/>
</dbReference>
<dbReference type="InterPro" id="IPR017871">
    <property type="entry name" value="ABC_transporter-like_CS"/>
</dbReference>
<evidence type="ECO:0000259" key="5">
    <source>
        <dbReference type="PROSITE" id="PS50893"/>
    </source>
</evidence>
<evidence type="ECO:0000256" key="2">
    <source>
        <dbReference type="ARBA" id="ARBA00022741"/>
    </source>
</evidence>
<dbReference type="eggNOG" id="COG0488">
    <property type="taxonomic scope" value="Bacteria"/>
</dbReference>
<reference evidence="7" key="2">
    <citation type="submission" date="2014-05" db="EMBL/GenBank/DDBJ databases">
        <title>Draft genome sequence of Virgibacillus massiliensis Vm-5.</title>
        <authorList>
            <person name="Khelaifia S."/>
            <person name="Croce O."/>
            <person name="Lagier J.C."/>
            <person name="Raoult D."/>
        </authorList>
    </citation>
    <scope>NUCLEOTIDE SEQUENCE [LARGE SCALE GENOMIC DNA]</scope>
    <source>
        <strain evidence="7">Vm-5</strain>
    </source>
</reference>
<evidence type="ECO:0000313" key="6">
    <source>
        <dbReference type="EMBL" id="CDQ41166.1"/>
    </source>
</evidence>
<evidence type="ECO:0000256" key="3">
    <source>
        <dbReference type="ARBA" id="ARBA00022840"/>
    </source>
</evidence>
<proteinExistence type="predicted"/>
<dbReference type="Pfam" id="PF12848">
    <property type="entry name" value="ABC_tran_Xtn"/>
    <property type="match status" value="1"/>
</dbReference>
<keyword evidence="1" id="KW-0677">Repeat</keyword>
<keyword evidence="4" id="KW-0175">Coiled coil</keyword>
<feature type="coiled-coil region" evidence="4">
    <location>
        <begin position="164"/>
        <end position="247"/>
    </location>
</feature>
<feature type="domain" description="ABC transporter" evidence="5">
    <location>
        <begin position="272"/>
        <end position="480"/>
    </location>
</feature>
<comment type="caution">
    <text evidence="6">The sequence shown here is derived from an EMBL/GenBank/DDBJ whole genome shotgun (WGS) entry which is preliminary data.</text>
</comment>
<protein>
    <submittedName>
        <fullName evidence="6">ABC transporter ATP-binding protein uup</fullName>
    </submittedName>
</protein>
<dbReference type="InterPro" id="IPR032781">
    <property type="entry name" value="ABC_tran_Xtn"/>
</dbReference>
<dbReference type="InterPro" id="IPR003593">
    <property type="entry name" value="AAA+_ATPase"/>
</dbReference>
<dbReference type="GO" id="GO:0016887">
    <property type="term" value="F:ATP hydrolysis activity"/>
    <property type="evidence" value="ECO:0007669"/>
    <property type="project" value="InterPro"/>
</dbReference>
<name>A0A024QGT3_9BACI</name>
<dbReference type="SUPFAM" id="SSF52540">
    <property type="entry name" value="P-loop containing nucleoside triphosphate hydrolases"/>
    <property type="match status" value="2"/>
</dbReference>
<organism evidence="6 7">
    <name type="scientific">Virgibacillus massiliensis</name>
    <dbReference type="NCBI Taxonomy" id="1462526"/>
    <lineage>
        <taxon>Bacteria</taxon>
        <taxon>Bacillati</taxon>
        <taxon>Bacillota</taxon>
        <taxon>Bacilli</taxon>
        <taxon>Bacillales</taxon>
        <taxon>Bacillaceae</taxon>
        <taxon>Virgibacillus</taxon>
    </lineage>
</organism>
<dbReference type="PANTHER" id="PTHR19211:SF100">
    <property type="entry name" value="RIBOSOME PROTECTION PROTEIN VMLR"/>
    <property type="match status" value="1"/>
</dbReference>
<dbReference type="PROSITE" id="PS00211">
    <property type="entry name" value="ABC_TRANSPORTER_1"/>
    <property type="match status" value="1"/>
</dbReference>
<keyword evidence="3 6" id="KW-0067">ATP-binding</keyword>
<dbReference type="InterPro" id="IPR050611">
    <property type="entry name" value="ABCF"/>
</dbReference>
<keyword evidence="7" id="KW-1185">Reference proteome</keyword>
<dbReference type="STRING" id="1462526.BN990_03521"/>
<dbReference type="RefSeq" id="WP_101953563.1">
    <property type="nucleotide sequence ID" value="NZ_BNER01000007.1"/>
</dbReference>
<reference evidence="6 7" key="1">
    <citation type="submission" date="2014-03" db="EMBL/GenBank/DDBJ databases">
        <authorList>
            <person name="Urmite Genomes U."/>
        </authorList>
    </citation>
    <scope>NUCLEOTIDE SEQUENCE [LARGE SCALE GENOMIC DNA]</scope>
    <source>
        <strain evidence="6 7">Vm-5</strain>
    </source>
</reference>
<dbReference type="SMART" id="SM00382">
    <property type="entry name" value="AAA"/>
    <property type="match status" value="2"/>
</dbReference>
<keyword evidence="2" id="KW-0547">Nucleotide-binding</keyword>
<dbReference type="PANTHER" id="PTHR19211">
    <property type="entry name" value="ATP-BINDING TRANSPORT PROTEIN-RELATED"/>
    <property type="match status" value="1"/>
</dbReference>
<gene>
    <name evidence="6" type="primary">uup</name>
    <name evidence="6" type="ORF">BN990_03521</name>
</gene>
<dbReference type="OrthoDB" id="9760950at2"/>
<dbReference type="InterPro" id="IPR003439">
    <property type="entry name" value="ABC_transporter-like_ATP-bd"/>
</dbReference>
<dbReference type="NCBIfam" id="NF000170">
    <property type="entry name" value="ABCF_Vga_all"/>
    <property type="match status" value="1"/>
</dbReference>
<accession>A0A024QGT3</accession>
<evidence type="ECO:0000313" key="7">
    <source>
        <dbReference type="Proteomes" id="UP000028875"/>
    </source>
</evidence>
<dbReference type="Gene3D" id="3.40.50.300">
    <property type="entry name" value="P-loop containing nucleotide triphosphate hydrolases"/>
    <property type="match status" value="3"/>
</dbReference>
<dbReference type="GO" id="GO:0005524">
    <property type="term" value="F:ATP binding"/>
    <property type="evidence" value="ECO:0007669"/>
    <property type="project" value="UniProtKB-KW"/>
</dbReference>
<feature type="domain" description="ABC transporter" evidence="5">
    <location>
        <begin position="4"/>
        <end position="175"/>
    </location>
</feature>
<dbReference type="CDD" id="cd03221">
    <property type="entry name" value="ABCF_EF-3"/>
    <property type="match status" value="2"/>
</dbReference>
<dbReference type="PROSITE" id="PS50893">
    <property type="entry name" value="ABC_TRANSPORTER_2"/>
    <property type="match status" value="2"/>
</dbReference>
<dbReference type="Proteomes" id="UP000028875">
    <property type="component" value="Unassembled WGS sequence"/>
</dbReference>